<dbReference type="EMBL" id="LAZR01056492">
    <property type="protein sequence ID" value="KKK74070.1"/>
    <property type="molecule type" value="Genomic_DNA"/>
</dbReference>
<sequence length="58" mass="6523">MTNKEEIVGILSLKSAENLLTEEALKQLQEIINLALEPLFEFYVTTGEIALTRKTTGR</sequence>
<proteinExistence type="predicted"/>
<comment type="caution">
    <text evidence="1">The sequence shown here is derived from an EMBL/GenBank/DDBJ whole genome shotgun (WGS) entry which is preliminary data.</text>
</comment>
<accession>A0A0F8YK31</accession>
<reference evidence="1" key="1">
    <citation type="journal article" date="2015" name="Nature">
        <title>Complex archaea that bridge the gap between prokaryotes and eukaryotes.</title>
        <authorList>
            <person name="Spang A."/>
            <person name="Saw J.H."/>
            <person name="Jorgensen S.L."/>
            <person name="Zaremba-Niedzwiedzka K."/>
            <person name="Martijn J."/>
            <person name="Lind A.E."/>
            <person name="van Eijk R."/>
            <person name="Schleper C."/>
            <person name="Guy L."/>
            <person name="Ettema T.J."/>
        </authorList>
    </citation>
    <scope>NUCLEOTIDE SEQUENCE</scope>
</reference>
<protein>
    <recommendedName>
        <fullName evidence="2">GAF domain-containing protein</fullName>
    </recommendedName>
</protein>
<dbReference type="AlphaFoldDB" id="A0A0F8YK31"/>
<organism evidence="1">
    <name type="scientific">marine sediment metagenome</name>
    <dbReference type="NCBI Taxonomy" id="412755"/>
    <lineage>
        <taxon>unclassified sequences</taxon>
        <taxon>metagenomes</taxon>
        <taxon>ecological metagenomes</taxon>
    </lineage>
</organism>
<gene>
    <name evidence="1" type="ORF">LCGC14_2887450</name>
</gene>
<evidence type="ECO:0008006" key="2">
    <source>
        <dbReference type="Google" id="ProtNLM"/>
    </source>
</evidence>
<name>A0A0F8YK31_9ZZZZ</name>
<evidence type="ECO:0000313" key="1">
    <source>
        <dbReference type="EMBL" id="KKK74070.1"/>
    </source>
</evidence>